<organism evidence="1 2">
    <name type="scientific">Reticulomyxa filosa</name>
    <dbReference type="NCBI Taxonomy" id="46433"/>
    <lineage>
        <taxon>Eukaryota</taxon>
        <taxon>Sar</taxon>
        <taxon>Rhizaria</taxon>
        <taxon>Retaria</taxon>
        <taxon>Foraminifera</taxon>
        <taxon>Monothalamids</taxon>
        <taxon>Reticulomyxidae</taxon>
        <taxon>Reticulomyxa</taxon>
    </lineage>
</organism>
<evidence type="ECO:0000313" key="2">
    <source>
        <dbReference type="Proteomes" id="UP000023152"/>
    </source>
</evidence>
<gene>
    <name evidence="1" type="ORF">RFI_09953</name>
</gene>
<reference evidence="1 2" key="1">
    <citation type="journal article" date="2013" name="Curr. Biol.">
        <title>The Genome of the Foraminiferan Reticulomyxa filosa.</title>
        <authorList>
            <person name="Glockner G."/>
            <person name="Hulsmann N."/>
            <person name="Schleicher M."/>
            <person name="Noegel A.A."/>
            <person name="Eichinger L."/>
            <person name="Gallinger C."/>
            <person name="Pawlowski J."/>
            <person name="Sierra R."/>
            <person name="Euteneuer U."/>
            <person name="Pillet L."/>
            <person name="Moustafa A."/>
            <person name="Platzer M."/>
            <person name="Groth M."/>
            <person name="Szafranski K."/>
            <person name="Schliwa M."/>
        </authorList>
    </citation>
    <scope>NUCLEOTIDE SEQUENCE [LARGE SCALE GENOMIC DNA]</scope>
</reference>
<dbReference type="Proteomes" id="UP000023152">
    <property type="component" value="Unassembled WGS sequence"/>
</dbReference>
<sequence length="141" mass="17186">MCYFSFNLLESLLSIRKNDMFSFTKYLSNWQQSVLKKKQKLGKDKQKVYRNDLHMPQTWDIKQNTARGSLCWKDTNFILWNRLFKENYKKKFEKEKGEKKKNCPKKKKKLATTKVSPFFFFFFRFCLMNFDTKKKISKISV</sequence>
<name>X6NP77_RETFI</name>
<comment type="caution">
    <text evidence="1">The sequence shown here is derived from an EMBL/GenBank/DDBJ whole genome shotgun (WGS) entry which is preliminary data.</text>
</comment>
<evidence type="ECO:0000313" key="1">
    <source>
        <dbReference type="EMBL" id="ETO27177.1"/>
    </source>
</evidence>
<protein>
    <submittedName>
        <fullName evidence="1">Uncharacterized protein</fullName>
    </submittedName>
</protein>
<dbReference type="EMBL" id="ASPP01007414">
    <property type="protein sequence ID" value="ETO27177.1"/>
    <property type="molecule type" value="Genomic_DNA"/>
</dbReference>
<keyword evidence="2" id="KW-1185">Reference proteome</keyword>
<accession>X6NP77</accession>
<proteinExistence type="predicted"/>
<dbReference type="AlphaFoldDB" id="X6NP77"/>